<evidence type="ECO:0000313" key="3">
    <source>
        <dbReference type="Proteomes" id="UP000219621"/>
    </source>
</evidence>
<dbReference type="Proteomes" id="UP000219621">
    <property type="component" value="Unassembled WGS sequence"/>
</dbReference>
<dbReference type="RefSeq" id="WP_097280220.1">
    <property type="nucleotide sequence ID" value="NZ_OCNJ01000007.1"/>
</dbReference>
<feature type="compositionally biased region" description="Low complexity" evidence="1">
    <location>
        <begin position="23"/>
        <end position="37"/>
    </location>
</feature>
<evidence type="ECO:0000313" key="2">
    <source>
        <dbReference type="EMBL" id="SOD97879.1"/>
    </source>
</evidence>
<keyword evidence="3" id="KW-1185">Reference proteome</keyword>
<protein>
    <submittedName>
        <fullName evidence="2">Uncharacterized protein</fullName>
    </submittedName>
</protein>
<name>A0A286GS41_9PROT</name>
<evidence type="ECO:0000256" key="1">
    <source>
        <dbReference type="SAM" id="MobiDB-lite"/>
    </source>
</evidence>
<sequence length="213" mass="22151">MTLSALLPAAAGPLLPARQKTAPASTTAAAATPAAAPAAPPVGLSPAALTAMREDFLSRRLETAEKIMEAMRPYLSLVTTPQTARPMAATLGHVAREINAVVREMGGELARRTVADLRQPMAPAPAAADGAAGEKAKRFAGLASLADRAERAMSGASRMLRHVGSVYDPDPLGRGTVLKVAVDASRPLLAAWDDLKSFRLRLTAAENRVNLSA</sequence>
<proteinExistence type="predicted"/>
<gene>
    <name evidence="2" type="ORF">SAMN05421508_107114</name>
</gene>
<dbReference type="AlphaFoldDB" id="A0A286GS41"/>
<reference evidence="2 3" key="1">
    <citation type="submission" date="2017-09" db="EMBL/GenBank/DDBJ databases">
        <authorList>
            <person name="Ehlers B."/>
            <person name="Leendertz F.H."/>
        </authorList>
    </citation>
    <scope>NUCLEOTIDE SEQUENCE [LARGE SCALE GENOMIC DNA]</scope>
    <source>
        <strain evidence="2 3">USBA 140</strain>
    </source>
</reference>
<dbReference type="OrthoDB" id="9931699at2"/>
<feature type="region of interest" description="Disordered" evidence="1">
    <location>
        <begin position="23"/>
        <end position="42"/>
    </location>
</feature>
<organism evidence="2 3">
    <name type="scientific">Caenispirillum bisanense</name>
    <dbReference type="NCBI Taxonomy" id="414052"/>
    <lineage>
        <taxon>Bacteria</taxon>
        <taxon>Pseudomonadati</taxon>
        <taxon>Pseudomonadota</taxon>
        <taxon>Alphaproteobacteria</taxon>
        <taxon>Rhodospirillales</taxon>
        <taxon>Novispirillaceae</taxon>
        <taxon>Caenispirillum</taxon>
    </lineage>
</organism>
<accession>A0A286GS41</accession>
<dbReference type="EMBL" id="OCNJ01000007">
    <property type="protein sequence ID" value="SOD97879.1"/>
    <property type="molecule type" value="Genomic_DNA"/>
</dbReference>